<name>A0ABV2ZIU6_9ACTN</name>
<comment type="caution">
    <text evidence="3">The sequence shown here is derived from an EMBL/GenBank/DDBJ whole genome shotgun (WGS) entry which is preliminary data.</text>
</comment>
<dbReference type="Proteomes" id="UP001550739">
    <property type="component" value="Unassembled WGS sequence"/>
</dbReference>
<evidence type="ECO:0000256" key="1">
    <source>
        <dbReference type="SAM" id="MobiDB-lite"/>
    </source>
</evidence>
<feature type="transmembrane region" description="Helical" evidence="2">
    <location>
        <begin position="27"/>
        <end position="47"/>
    </location>
</feature>
<keyword evidence="2" id="KW-0472">Membrane</keyword>
<evidence type="ECO:0000313" key="3">
    <source>
        <dbReference type="EMBL" id="MEU3782476.1"/>
    </source>
</evidence>
<keyword evidence="4" id="KW-1185">Reference proteome</keyword>
<sequence length="71" mass="7110">MLVLVGVLVLVLGGCACVWWTARGDAPRWARVVSAATLAMGTVAGALTSKNRKSSSGDTVSDSGGDSGSDN</sequence>
<feature type="region of interest" description="Disordered" evidence="1">
    <location>
        <begin position="49"/>
        <end position="71"/>
    </location>
</feature>
<reference evidence="3 4" key="1">
    <citation type="submission" date="2024-06" db="EMBL/GenBank/DDBJ databases">
        <title>The Natural Products Discovery Center: Release of the First 8490 Sequenced Strains for Exploring Actinobacteria Biosynthetic Diversity.</title>
        <authorList>
            <person name="Kalkreuter E."/>
            <person name="Kautsar S.A."/>
            <person name="Yang D."/>
            <person name="Bader C.D."/>
            <person name="Teijaro C.N."/>
            <person name="Fluegel L."/>
            <person name="Davis C.M."/>
            <person name="Simpson J.R."/>
            <person name="Lauterbach L."/>
            <person name="Steele A.D."/>
            <person name="Gui C."/>
            <person name="Meng S."/>
            <person name="Li G."/>
            <person name="Viehrig K."/>
            <person name="Ye F."/>
            <person name="Su P."/>
            <person name="Kiefer A.F."/>
            <person name="Nichols A."/>
            <person name="Cepeda A.J."/>
            <person name="Yan W."/>
            <person name="Fan B."/>
            <person name="Jiang Y."/>
            <person name="Adhikari A."/>
            <person name="Zheng C.-J."/>
            <person name="Schuster L."/>
            <person name="Cowan T.M."/>
            <person name="Smanski M.J."/>
            <person name="Chevrette M.G."/>
            <person name="De Carvalho L.P.S."/>
            <person name="Shen B."/>
        </authorList>
    </citation>
    <scope>NUCLEOTIDE SEQUENCE [LARGE SCALE GENOMIC DNA]</scope>
    <source>
        <strain evidence="3 4">NPDC033843</strain>
    </source>
</reference>
<evidence type="ECO:0000256" key="2">
    <source>
        <dbReference type="SAM" id="Phobius"/>
    </source>
</evidence>
<evidence type="ECO:0000313" key="4">
    <source>
        <dbReference type="Proteomes" id="UP001550739"/>
    </source>
</evidence>
<keyword evidence="2" id="KW-0812">Transmembrane</keyword>
<dbReference type="RefSeq" id="WP_361703268.1">
    <property type="nucleotide sequence ID" value="NZ_JBEZVE010000009.1"/>
</dbReference>
<proteinExistence type="predicted"/>
<dbReference type="EMBL" id="JBEZVE010000009">
    <property type="protein sequence ID" value="MEU3782476.1"/>
    <property type="molecule type" value="Genomic_DNA"/>
</dbReference>
<gene>
    <name evidence="3" type="ORF">AB0E89_18200</name>
</gene>
<accession>A0ABV2ZIU6</accession>
<organism evidence="3 4">
    <name type="scientific">Streptomyces sp. 900129855</name>
    <dbReference type="NCBI Taxonomy" id="3155129"/>
    <lineage>
        <taxon>Bacteria</taxon>
        <taxon>Bacillati</taxon>
        <taxon>Actinomycetota</taxon>
        <taxon>Actinomycetes</taxon>
        <taxon>Kitasatosporales</taxon>
        <taxon>Streptomycetaceae</taxon>
        <taxon>Streptomyces</taxon>
    </lineage>
</organism>
<feature type="compositionally biased region" description="Low complexity" evidence="1">
    <location>
        <begin position="54"/>
        <end position="71"/>
    </location>
</feature>
<protein>
    <submittedName>
        <fullName evidence="3">Uncharacterized protein</fullName>
    </submittedName>
</protein>
<keyword evidence="2" id="KW-1133">Transmembrane helix</keyword>